<reference evidence="2 3" key="1">
    <citation type="submission" date="2020-02" db="EMBL/GenBank/DDBJ databases">
        <authorList>
            <person name="Ma Q."/>
            <person name="Huang Y."/>
            <person name="Song X."/>
            <person name="Pei D."/>
        </authorList>
    </citation>
    <scope>NUCLEOTIDE SEQUENCE [LARGE SCALE GENOMIC DNA]</scope>
    <source>
        <strain evidence="2">Sxm20200214</strain>
        <tissue evidence="2">Leaf</tissue>
    </source>
</reference>
<comment type="caution">
    <text evidence="2">The sequence shown here is derived from an EMBL/GenBank/DDBJ whole genome shotgun (WGS) entry which is preliminary data.</text>
</comment>
<feature type="region of interest" description="Disordered" evidence="1">
    <location>
        <begin position="1"/>
        <end position="59"/>
    </location>
</feature>
<dbReference type="Proteomes" id="UP000886595">
    <property type="component" value="Unassembled WGS sequence"/>
</dbReference>
<sequence length="59" mass="6540">MSHEERSNIDKNNNNNPVNGFCPEQPPPANGATAEERNVGASSFDINYMDQPGIDNHHF</sequence>
<protein>
    <submittedName>
        <fullName evidence="2">Uncharacterized protein</fullName>
    </submittedName>
</protein>
<evidence type="ECO:0000313" key="2">
    <source>
        <dbReference type="EMBL" id="KAG2305829.1"/>
    </source>
</evidence>
<organism evidence="2 3">
    <name type="scientific">Brassica carinata</name>
    <name type="common">Ethiopian mustard</name>
    <name type="synonym">Abyssinian cabbage</name>
    <dbReference type="NCBI Taxonomy" id="52824"/>
    <lineage>
        <taxon>Eukaryota</taxon>
        <taxon>Viridiplantae</taxon>
        <taxon>Streptophyta</taxon>
        <taxon>Embryophyta</taxon>
        <taxon>Tracheophyta</taxon>
        <taxon>Spermatophyta</taxon>
        <taxon>Magnoliopsida</taxon>
        <taxon>eudicotyledons</taxon>
        <taxon>Gunneridae</taxon>
        <taxon>Pentapetalae</taxon>
        <taxon>rosids</taxon>
        <taxon>malvids</taxon>
        <taxon>Brassicales</taxon>
        <taxon>Brassicaceae</taxon>
        <taxon>Brassiceae</taxon>
        <taxon>Brassica</taxon>
    </lineage>
</organism>
<proteinExistence type="predicted"/>
<feature type="compositionally biased region" description="Low complexity" evidence="1">
    <location>
        <begin position="10"/>
        <end position="19"/>
    </location>
</feature>
<dbReference type="AlphaFoldDB" id="A0A8X7SKA4"/>
<name>A0A8X7SKA4_BRACI</name>
<evidence type="ECO:0000313" key="3">
    <source>
        <dbReference type="Proteomes" id="UP000886595"/>
    </source>
</evidence>
<evidence type="ECO:0000256" key="1">
    <source>
        <dbReference type="SAM" id="MobiDB-lite"/>
    </source>
</evidence>
<keyword evidence="3" id="KW-1185">Reference proteome</keyword>
<gene>
    <name evidence="2" type="ORF">Bca52824_025577</name>
</gene>
<accession>A0A8X7SKA4</accession>
<dbReference type="OrthoDB" id="1112379at2759"/>
<dbReference type="EMBL" id="JAAMPC010000006">
    <property type="protein sequence ID" value="KAG2305829.1"/>
    <property type="molecule type" value="Genomic_DNA"/>
</dbReference>